<evidence type="ECO:0000256" key="3">
    <source>
        <dbReference type="ARBA" id="ARBA00023242"/>
    </source>
</evidence>
<dbReference type="EMBL" id="SRRM01000005">
    <property type="protein sequence ID" value="TKY89139.1"/>
    <property type="molecule type" value="Genomic_DNA"/>
</dbReference>
<dbReference type="InterPro" id="IPR036412">
    <property type="entry name" value="HAD-like_sf"/>
</dbReference>
<dbReference type="Proteomes" id="UP000306050">
    <property type="component" value="Chromosome SGRAM_12"/>
</dbReference>
<feature type="domain" description="FCP1 homology" evidence="4">
    <location>
        <begin position="206"/>
        <end position="366"/>
    </location>
</feature>
<dbReference type="PANTHER" id="PTHR48493">
    <property type="entry name" value="UBIQUITIN-LIKE DOMAIN-CONTAINING CTD PHOSPHATASE 1"/>
    <property type="match status" value="1"/>
</dbReference>
<evidence type="ECO:0000313" key="5">
    <source>
        <dbReference type="EMBL" id="TKY89139.1"/>
    </source>
</evidence>
<dbReference type="OrthoDB" id="1711508at2759"/>
<dbReference type="GeneID" id="40724565"/>
<keyword evidence="3" id="KW-0539">Nucleus</keyword>
<dbReference type="NCBIfam" id="TIGR02245">
    <property type="entry name" value="HAD_IIID1"/>
    <property type="match status" value="1"/>
</dbReference>
<dbReference type="SUPFAM" id="SSF56784">
    <property type="entry name" value="HAD-like"/>
    <property type="match status" value="1"/>
</dbReference>
<dbReference type="GO" id="GO:0004722">
    <property type="term" value="F:protein serine/threonine phosphatase activity"/>
    <property type="evidence" value="ECO:0007669"/>
    <property type="project" value="TreeGrafter"/>
</dbReference>
<dbReference type="InterPro" id="IPR029071">
    <property type="entry name" value="Ubiquitin-like_domsf"/>
</dbReference>
<dbReference type="GO" id="GO:0090364">
    <property type="term" value="P:regulation of proteasome assembly"/>
    <property type="evidence" value="ECO:0007669"/>
    <property type="project" value="InterPro"/>
</dbReference>
<dbReference type="GO" id="GO:0005634">
    <property type="term" value="C:nucleus"/>
    <property type="evidence" value="ECO:0007669"/>
    <property type="project" value="UniProtKB-SubCell"/>
</dbReference>
<dbReference type="AlphaFoldDB" id="A0A4V6EU42"/>
<evidence type="ECO:0000256" key="2">
    <source>
        <dbReference type="ARBA" id="ARBA00022801"/>
    </source>
</evidence>
<protein>
    <recommendedName>
        <fullName evidence="4">FCP1 homology domain-containing protein</fullName>
    </recommendedName>
</protein>
<accession>A0A4V6EU42</accession>
<dbReference type="SMART" id="SM00577">
    <property type="entry name" value="CPDc"/>
    <property type="match status" value="1"/>
</dbReference>
<gene>
    <name evidence="5" type="ORF">EX895_001670</name>
</gene>
<keyword evidence="2" id="KW-0378">Hydrolase</keyword>
<dbReference type="PROSITE" id="PS50969">
    <property type="entry name" value="FCP1"/>
    <property type="match status" value="1"/>
</dbReference>
<dbReference type="RefSeq" id="XP_029741124.1">
    <property type="nucleotide sequence ID" value="XM_029882269.1"/>
</dbReference>
<evidence type="ECO:0000313" key="6">
    <source>
        <dbReference type="Proteomes" id="UP000306050"/>
    </source>
</evidence>
<comment type="caution">
    <text evidence="5">The sequence shown here is derived from an EMBL/GenBank/DDBJ whole genome shotgun (WGS) entry which is preliminary data.</text>
</comment>
<reference evidence="5 6" key="1">
    <citation type="submission" date="2019-05" db="EMBL/GenBank/DDBJ databases">
        <title>Sporisorium graminicola CBS 10092 draft sequencing and annotation.</title>
        <authorList>
            <person name="Solano-Gonzalez S."/>
            <person name="Caddick M.X."/>
            <person name="Darby A."/>
        </authorList>
    </citation>
    <scope>NUCLEOTIDE SEQUENCE [LARGE SCALE GENOMIC DNA]</scope>
    <source>
        <strain evidence="5 6">CBS 10092</strain>
    </source>
</reference>
<dbReference type="Gene3D" id="3.10.20.90">
    <property type="entry name" value="Phosphatidylinositol 3-kinase Catalytic Subunit, Chain A, domain 1"/>
    <property type="match status" value="1"/>
</dbReference>
<dbReference type="InterPro" id="IPR051658">
    <property type="entry name" value="UBLCP1"/>
</dbReference>
<dbReference type="Pfam" id="PF03031">
    <property type="entry name" value="NIF"/>
    <property type="match status" value="1"/>
</dbReference>
<dbReference type="SUPFAM" id="SSF54236">
    <property type="entry name" value="Ubiquitin-like"/>
    <property type="match status" value="1"/>
</dbReference>
<sequence>MSQEASSEAGPSRLTAQFDHQDVEVDAELAAVPMVGFSIKYQGTFLSARLAEDETVADLKAILYSMTDVPPEGQKLLGLVKGKQPSDETQLGTIPYAPAALRARPSPTKAEGITTDTAAAADQACKITVQFTLLGTPEASRFKDQTIPSILSGDQVDTAHDLNYLELPKAELTETPKLPPHKDPKNLAQLEKMIRRFSDFPIINPPRPGKKLLVLDLDYCIADTKRLLDANSPAALAARPGLHELLKAVYPHYDICVWSQTSWRWLEVKLVELNMLGNPDYNISFVIDRTPMFRIHSKAGKHEVKALEFIWRRWPEVYGRHNTIHIDDLSRNFAMNPKNGLKIKAYKDSPNFDTEFLALKKYLLQLAHPSVVDFTQYQHMHNAWKHFQGPEV</sequence>
<proteinExistence type="predicted"/>
<evidence type="ECO:0000256" key="1">
    <source>
        <dbReference type="ARBA" id="ARBA00004123"/>
    </source>
</evidence>
<dbReference type="InterPro" id="IPR004274">
    <property type="entry name" value="FCP1_dom"/>
</dbReference>
<comment type="subcellular location">
    <subcellularLocation>
        <location evidence="1">Nucleus</location>
    </subcellularLocation>
</comment>
<evidence type="ECO:0000259" key="4">
    <source>
        <dbReference type="PROSITE" id="PS50969"/>
    </source>
</evidence>
<organism evidence="5 6">
    <name type="scientific">Sporisorium graminicola</name>
    <dbReference type="NCBI Taxonomy" id="280036"/>
    <lineage>
        <taxon>Eukaryota</taxon>
        <taxon>Fungi</taxon>
        <taxon>Dikarya</taxon>
        <taxon>Basidiomycota</taxon>
        <taxon>Ustilaginomycotina</taxon>
        <taxon>Ustilaginomycetes</taxon>
        <taxon>Ustilaginales</taxon>
        <taxon>Ustilaginaceae</taxon>
        <taxon>Sporisorium</taxon>
    </lineage>
</organism>
<dbReference type="Gene3D" id="3.40.50.1000">
    <property type="entry name" value="HAD superfamily/HAD-like"/>
    <property type="match status" value="1"/>
</dbReference>
<name>A0A4V6EU42_9BASI</name>
<dbReference type="InterPro" id="IPR023214">
    <property type="entry name" value="HAD_sf"/>
</dbReference>
<keyword evidence="6" id="KW-1185">Reference proteome</keyword>
<dbReference type="PANTHER" id="PTHR48493:SF1">
    <property type="entry name" value="UBIQUITIN-LIKE DOMAIN-CONTAINING CTD PHOSPHATASE 1"/>
    <property type="match status" value="1"/>
</dbReference>
<dbReference type="InterPro" id="IPR011943">
    <property type="entry name" value="HAD-SF_hydro_IIID"/>
</dbReference>
<dbReference type="KEGG" id="sgra:EX895_001670"/>